<evidence type="ECO:0000313" key="4">
    <source>
        <dbReference type="Proteomes" id="UP000650424"/>
    </source>
</evidence>
<evidence type="ECO:0000256" key="2">
    <source>
        <dbReference type="SAM" id="SignalP"/>
    </source>
</evidence>
<sequence>MKNTIANTMKSGLILSTALVAGVLAIGSAYTQVQAQDKQDNVAVQSVTIVAKRMSEEQKIAFDTAQDATHVVMISAKRLTAEQKMAMDKEDQFERSQLAEKTPARRVQG</sequence>
<evidence type="ECO:0000313" key="3">
    <source>
        <dbReference type="EMBL" id="MBC3920762.1"/>
    </source>
</evidence>
<proteinExistence type="predicted"/>
<keyword evidence="4" id="KW-1185">Reference proteome</keyword>
<gene>
    <name evidence="3" type="ORF">H8L32_25070</name>
</gene>
<reference evidence="3 4" key="1">
    <citation type="submission" date="2020-08" db="EMBL/GenBank/DDBJ databases">
        <title>Novel species isolated from subtropical streams in China.</title>
        <authorList>
            <person name="Lu H."/>
        </authorList>
    </citation>
    <scope>NUCLEOTIDE SEQUENCE [LARGE SCALE GENOMIC DNA]</scope>
    <source>
        <strain evidence="3 4">CY18W</strain>
    </source>
</reference>
<feature type="chain" id="PRO_5045911018" evidence="2">
    <location>
        <begin position="36"/>
        <end position="109"/>
    </location>
</feature>
<dbReference type="RefSeq" id="WP_186950566.1">
    <property type="nucleotide sequence ID" value="NZ_JACOGF010000019.1"/>
</dbReference>
<evidence type="ECO:0000256" key="1">
    <source>
        <dbReference type="SAM" id="MobiDB-lite"/>
    </source>
</evidence>
<dbReference type="Proteomes" id="UP000650424">
    <property type="component" value="Unassembled WGS sequence"/>
</dbReference>
<name>A0ABR6ZY05_9BURK</name>
<feature type="region of interest" description="Disordered" evidence="1">
    <location>
        <begin position="86"/>
        <end position="109"/>
    </location>
</feature>
<feature type="signal peptide" evidence="2">
    <location>
        <begin position="1"/>
        <end position="35"/>
    </location>
</feature>
<accession>A0ABR6ZY05</accession>
<keyword evidence="2" id="KW-0732">Signal</keyword>
<feature type="compositionally biased region" description="Basic and acidic residues" evidence="1">
    <location>
        <begin position="86"/>
        <end position="98"/>
    </location>
</feature>
<protein>
    <submittedName>
        <fullName evidence="3">Uncharacterized protein</fullName>
    </submittedName>
</protein>
<comment type="caution">
    <text evidence="3">The sequence shown here is derived from an EMBL/GenBank/DDBJ whole genome shotgun (WGS) entry which is preliminary data.</text>
</comment>
<dbReference type="EMBL" id="JACOGF010000019">
    <property type="protein sequence ID" value="MBC3920762.1"/>
    <property type="molecule type" value="Genomic_DNA"/>
</dbReference>
<organism evidence="3 4">
    <name type="scientific">Undibacterium hunanense</name>
    <dbReference type="NCBI Taxonomy" id="2762292"/>
    <lineage>
        <taxon>Bacteria</taxon>
        <taxon>Pseudomonadati</taxon>
        <taxon>Pseudomonadota</taxon>
        <taxon>Betaproteobacteria</taxon>
        <taxon>Burkholderiales</taxon>
        <taxon>Oxalobacteraceae</taxon>
        <taxon>Undibacterium</taxon>
    </lineage>
</organism>